<name>A0ABR7MV49_9FIRM</name>
<reference evidence="1 2" key="1">
    <citation type="submission" date="2020-08" db="EMBL/GenBank/DDBJ databases">
        <title>Genome public.</title>
        <authorList>
            <person name="Liu C."/>
            <person name="Sun Q."/>
        </authorList>
    </citation>
    <scope>NUCLEOTIDE SEQUENCE [LARGE SCALE GENOMIC DNA]</scope>
    <source>
        <strain evidence="1 2">BX3</strain>
    </source>
</reference>
<evidence type="ECO:0000313" key="2">
    <source>
        <dbReference type="Proteomes" id="UP000637513"/>
    </source>
</evidence>
<dbReference type="Proteomes" id="UP000637513">
    <property type="component" value="Unassembled WGS sequence"/>
</dbReference>
<protein>
    <submittedName>
        <fullName evidence="1">YjfB family protein</fullName>
    </submittedName>
</protein>
<accession>A0ABR7MV49</accession>
<organism evidence="1 2">
    <name type="scientific">Jutongia hominis</name>
    <dbReference type="NCBI Taxonomy" id="2763664"/>
    <lineage>
        <taxon>Bacteria</taxon>
        <taxon>Bacillati</taxon>
        <taxon>Bacillota</taxon>
        <taxon>Clostridia</taxon>
        <taxon>Lachnospirales</taxon>
        <taxon>Lachnospiraceae</taxon>
        <taxon>Jutongia</taxon>
    </lineage>
</organism>
<evidence type="ECO:0000313" key="1">
    <source>
        <dbReference type="EMBL" id="MBC8557682.1"/>
    </source>
</evidence>
<keyword evidence="2" id="KW-1185">Reference proteome</keyword>
<dbReference type="Pfam" id="PF14070">
    <property type="entry name" value="YjfB_motility"/>
    <property type="match status" value="1"/>
</dbReference>
<sequence>MDVMNVANMAMNMSQTQLMTQVGTAVLSMSLDSMTEQGDAMVEMMNRSMMENSVNPDLGGNIDIMI</sequence>
<dbReference type="EMBL" id="JACRSW010000031">
    <property type="protein sequence ID" value="MBC8557682.1"/>
    <property type="molecule type" value="Genomic_DNA"/>
</dbReference>
<dbReference type="RefSeq" id="WP_022141694.1">
    <property type="nucleotide sequence ID" value="NZ_JACRSW010000031.1"/>
</dbReference>
<gene>
    <name evidence="1" type="ORF">H8700_08180</name>
</gene>
<comment type="caution">
    <text evidence="1">The sequence shown here is derived from an EMBL/GenBank/DDBJ whole genome shotgun (WGS) entry which is preliminary data.</text>
</comment>
<dbReference type="InterPro" id="IPR025906">
    <property type="entry name" value="YjfB_motility"/>
</dbReference>
<proteinExistence type="predicted"/>